<dbReference type="Proteomes" id="UP001295444">
    <property type="component" value="Chromosome 10"/>
</dbReference>
<evidence type="ECO:0000313" key="3">
    <source>
        <dbReference type="Proteomes" id="UP001295444"/>
    </source>
</evidence>
<name>A0AAD1WLT2_PELCU</name>
<gene>
    <name evidence="2" type="ORF">PECUL_23A006454</name>
</gene>
<sequence>MVDTPFTSDTWQTKSDGCSTLDHMLLCLDEFLARLWEMLEIRAAMTTGERKNKQREKSGTRMKCLTTQSLLYFTEAATNSRPERLPRPKTTQSKSPRHRPYRRRL</sequence>
<dbReference type="AlphaFoldDB" id="A0AAD1WLT2"/>
<feature type="region of interest" description="Disordered" evidence="1">
    <location>
        <begin position="76"/>
        <end position="105"/>
    </location>
</feature>
<accession>A0AAD1WLT2</accession>
<evidence type="ECO:0000256" key="1">
    <source>
        <dbReference type="SAM" id="MobiDB-lite"/>
    </source>
</evidence>
<proteinExistence type="predicted"/>
<keyword evidence="3" id="KW-1185">Reference proteome</keyword>
<protein>
    <submittedName>
        <fullName evidence="2">Uncharacterized protein</fullName>
    </submittedName>
</protein>
<reference evidence="2" key="1">
    <citation type="submission" date="2022-03" db="EMBL/GenBank/DDBJ databases">
        <authorList>
            <person name="Alioto T."/>
            <person name="Alioto T."/>
            <person name="Gomez Garrido J."/>
        </authorList>
    </citation>
    <scope>NUCLEOTIDE SEQUENCE</scope>
</reference>
<feature type="compositionally biased region" description="Basic residues" evidence="1">
    <location>
        <begin position="95"/>
        <end position="105"/>
    </location>
</feature>
<organism evidence="2 3">
    <name type="scientific">Pelobates cultripes</name>
    <name type="common">Western spadefoot toad</name>
    <dbReference type="NCBI Taxonomy" id="61616"/>
    <lineage>
        <taxon>Eukaryota</taxon>
        <taxon>Metazoa</taxon>
        <taxon>Chordata</taxon>
        <taxon>Craniata</taxon>
        <taxon>Vertebrata</taxon>
        <taxon>Euteleostomi</taxon>
        <taxon>Amphibia</taxon>
        <taxon>Batrachia</taxon>
        <taxon>Anura</taxon>
        <taxon>Pelobatoidea</taxon>
        <taxon>Pelobatidae</taxon>
        <taxon>Pelobates</taxon>
    </lineage>
</organism>
<evidence type="ECO:0000313" key="2">
    <source>
        <dbReference type="EMBL" id="CAH2319444.1"/>
    </source>
</evidence>
<dbReference type="EMBL" id="OW240921">
    <property type="protein sequence ID" value="CAH2319444.1"/>
    <property type="molecule type" value="Genomic_DNA"/>
</dbReference>